<dbReference type="InParanoid" id="A0A5J5EPB4"/>
<protein>
    <submittedName>
        <fullName evidence="5">Protein-tyrosine phosphatase-like protein</fullName>
    </submittedName>
</protein>
<keyword evidence="6" id="KW-1185">Reference proteome</keyword>
<sequence length="367" mass="42204">MSHAWRPGLSAIVSHGNGNGGGRNSRSRSRRHEKNIPQCLVQSTTEIRRKFLELENRQYDRLHHGLHNPNDTRWKIEDTLVVRARNRYVNISPWQSNRIHLKVPDERSDYINASPIVLKSRKDGTVKRYIATQGPKEGHFSHIWRMIWQETNDVAVVVMLTKTTELGRPKCSQYFPEDDGETWEIKDQGEFNDSFHATVSLLEKKKDLRSACTVRKLSMTVGDKSKIVWHLLFKGWPDYNVPEGDDKSALLELIKFANEKNTGPENPLIVHCSAGVGRSGTFITLDHFIRDIDAGAISPTERADVVFDTVNELREQRMYMVQSEVQFQFLYTVLRERFLRRSKSSSPPSTQSSTHAELKEEESHHSA</sequence>
<dbReference type="FunCoup" id="A0A5J5EPB4">
    <property type="interactions" value="926"/>
</dbReference>
<comment type="caution">
    <text evidence="5">The sequence shown here is derived from an EMBL/GenBank/DDBJ whole genome shotgun (WGS) entry which is preliminary data.</text>
</comment>
<dbReference type="GO" id="GO:0004725">
    <property type="term" value="F:protein tyrosine phosphatase activity"/>
    <property type="evidence" value="ECO:0007669"/>
    <property type="project" value="InterPro"/>
</dbReference>
<dbReference type="EMBL" id="VXIS01000203">
    <property type="protein sequence ID" value="KAA8897077.1"/>
    <property type="molecule type" value="Genomic_DNA"/>
</dbReference>
<feature type="domain" description="Tyrosine specific protein phosphatases" evidence="4">
    <location>
        <begin position="248"/>
        <end position="328"/>
    </location>
</feature>
<dbReference type="AlphaFoldDB" id="A0A5J5EPB4"/>
<gene>
    <name evidence="5" type="ORF">FN846DRAFT_264556</name>
</gene>
<evidence type="ECO:0000256" key="2">
    <source>
        <dbReference type="SAM" id="MobiDB-lite"/>
    </source>
</evidence>
<dbReference type="InterPro" id="IPR000387">
    <property type="entry name" value="Tyr_Pase_dom"/>
</dbReference>
<evidence type="ECO:0000313" key="5">
    <source>
        <dbReference type="EMBL" id="KAA8897077.1"/>
    </source>
</evidence>
<dbReference type="SMART" id="SM00194">
    <property type="entry name" value="PTPc"/>
    <property type="match status" value="1"/>
</dbReference>
<evidence type="ECO:0000259" key="3">
    <source>
        <dbReference type="PROSITE" id="PS50055"/>
    </source>
</evidence>
<dbReference type="CDD" id="cd18533">
    <property type="entry name" value="PTP_fungal"/>
    <property type="match status" value="1"/>
</dbReference>
<dbReference type="InterPro" id="IPR000242">
    <property type="entry name" value="PTP_cat"/>
</dbReference>
<feature type="compositionally biased region" description="Low complexity" evidence="2">
    <location>
        <begin position="344"/>
        <end position="354"/>
    </location>
</feature>
<dbReference type="InterPro" id="IPR003595">
    <property type="entry name" value="Tyr_Pase_cat"/>
</dbReference>
<feature type="region of interest" description="Disordered" evidence="2">
    <location>
        <begin position="342"/>
        <end position="367"/>
    </location>
</feature>
<organism evidence="5 6">
    <name type="scientific">Sphaerosporella brunnea</name>
    <dbReference type="NCBI Taxonomy" id="1250544"/>
    <lineage>
        <taxon>Eukaryota</taxon>
        <taxon>Fungi</taxon>
        <taxon>Dikarya</taxon>
        <taxon>Ascomycota</taxon>
        <taxon>Pezizomycotina</taxon>
        <taxon>Pezizomycetes</taxon>
        <taxon>Pezizales</taxon>
        <taxon>Pyronemataceae</taxon>
        <taxon>Sphaerosporella</taxon>
    </lineage>
</organism>
<accession>A0A5J5EPB4</accession>
<dbReference type="PROSITE" id="PS50055">
    <property type="entry name" value="TYR_PHOSPHATASE_PTP"/>
    <property type="match status" value="1"/>
</dbReference>
<dbReference type="PANTHER" id="PTHR19134">
    <property type="entry name" value="RECEPTOR-TYPE TYROSINE-PROTEIN PHOSPHATASE"/>
    <property type="match status" value="1"/>
</dbReference>
<dbReference type="PANTHER" id="PTHR19134:SF449">
    <property type="entry name" value="TYROSINE-PROTEIN PHOSPHATASE 1"/>
    <property type="match status" value="1"/>
</dbReference>
<proteinExistence type="inferred from homology"/>
<dbReference type="OrthoDB" id="10253954at2759"/>
<dbReference type="InterPro" id="IPR050348">
    <property type="entry name" value="Protein-Tyr_Phosphatase"/>
</dbReference>
<dbReference type="Proteomes" id="UP000326924">
    <property type="component" value="Unassembled WGS sequence"/>
</dbReference>
<name>A0A5J5EPB4_9PEZI</name>
<feature type="region of interest" description="Disordered" evidence="2">
    <location>
        <begin position="1"/>
        <end position="35"/>
    </location>
</feature>
<comment type="similarity">
    <text evidence="1">Belongs to the protein-tyrosine phosphatase family. Non-receptor class subfamily.</text>
</comment>
<dbReference type="PROSITE" id="PS50056">
    <property type="entry name" value="TYR_PHOSPHATASE_2"/>
    <property type="match status" value="1"/>
</dbReference>
<evidence type="ECO:0000256" key="1">
    <source>
        <dbReference type="ARBA" id="ARBA00009649"/>
    </source>
</evidence>
<dbReference type="SUPFAM" id="SSF52799">
    <property type="entry name" value="(Phosphotyrosine protein) phosphatases II"/>
    <property type="match status" value="1"/>
</dbReference>
<feature type="compositionally biased region" description="Basic and acidic residues" evidence="2">
    <location>
        <begin position="356"/>
        <end position="367"/>
    </location>
</feature>
<dbReference type="Gene3D" id="3.90.190.10">
    <property type="entry name" value="Protein tyrosine phosphatase superfamily"/>
    <property type="match status" value="1"/>
</dbReference>
<dbReference type="PROSITE" id="PS00383">
    <property type="entry name" value="TYR_PHOSPHATASE_1"/>
    <property type="match status" value="1"/>
</dbReference>
<evidence type="ECO:0000259" key="4">
    <source>
        <dbReference type="PROSITE" id="PS50056"/>
    </source>
</evidence>
<reference evidence="5 6" key="1">
    <citation type="submission" date="2019-09" db="EMBL/GenBank/DDBJ databases">
        <title>Draft genome of the ectomycorrhizal ascomycete Sphaerosporella brunnea.</title>
        <authorList>
            <consortium name="DOE Joint Genome Institute"/>
            <person name="Benucci G.M."/>
            <person name="Marozzi G."/>
            <person name="Antonielli L."/>
            <person name="Sanchez S."/>
            <person name="Marco P."/>
            <person name="Wang X."/>
            <person name="Falini L.B."/>
            <person name="Barry K."/>
            <person name="Haridas S."/>
            <person name="Lipzen A."/>
            <person name="Labutti K."/>
            <person name="Grigoriev I.V."/>
            <person name="Murat C."/>
            <person name="Martin F."/>
            <person name="Albertini E."/>
            <person name="Donnini D."/>
            <person name="Bonito G."/>
        </authorList>
    </citation>
    <scope>NUCLEOTIDE SEQUENCE [LARGE SCALE GENOMIC DNA]</scope>
    <source>
        <strain evidence="5 6">Sb_GMNB300</strain>
    </source>
</reference>
<dbReference type="PRINTS" id="PR00700">
    <property type="entry name" value="PRTYPHPHTASE"/>
</dbReference>
<dbReference type="Pfam" id="PF00102">
    <property type="entry name" value="Y_phosphatase"/>
    <property type="match status" value="1"/>
</dbReference>
<dbReference type="InterPro" id="IPR029021">
    <property type="entry name" value="Prot-tyrosine_phosphatase-like"/>
</dbReference>
<feature type="domain" description="Tyrosine-protein phosphatase" evidence="3">
    <location>
        <begin position="83"/>
        <end position="337"/>
    </location>
</feature>
<dbReference type="InterPro" id="IPR016130">
    <property type="entry name" value="Tyr_Pase_AS"/>
</dbReference>
<dbReference type="SMART" id="SM00404">
    <property type="entry name" value="PTPc_motif"/>
    <property type="match status" value="1"/>
</dbReference>
<evidence type="ECO:0000313" key="6">
    <source>
        <dbReference type="Proteomes" id="UP000326924"/>
    </source>
</evidence>